<dbReference type="Proteomes" id="UP001187192">
    <property type="component" value="Unassembled WGS sequence"/>
</dbReference>
<gene>
    <name evidence="1" type="ORF">TIFTF001_039006</name>
</gene>
<evidence type="ECO:0000313" key="1">
    <source>
        <dbReference type="EMBL" id="GMN69961.1"/>
    </source>
</evidence>
<keyword evidence="2" id="KW-1185">Reference proteome</keyword>
<dbReference type="EMBL" id="BTGU01000982">
    <property type="protein sequence ID" value="GMN69961.1"/>
    <property type="molecule type" value="Genomic_DNA"/>
</dbReference>
<reference evidence="1" key="1">
    <citation type="submission" date="2023-07" db="EMBL/GenBank/DDBJ databases">
        <title>draft genome sequence of fig (Ficus carica).</title>
        <authorList>
            <person name="Takahashi T."/>
            <person name="Nishimura K."/>
        </authorList>
    </citation>
    <scope>NUCLEOTIDE SEQUENCE</scope>
</reference>
<organism evidence="1 2">
    <name type="scientific">Ficus carica</name>
    <name type="common">Common fig</name>
    <dbReference type="NCBI Taxonomy" id="3494"/>
    <lineage>
        <taxon>Eukaryota</taxon>
        <taxon>Viridiplantae</taxon>
        <taxon>Streptophyta</taxon>
        <taxon>Embryophyta</taxon>
        <taxon>Tracheophyta</taxon>
        <taxon>Spermatophyta</taxon>
        <taxon>Magnoliopsida</taxon>
        <taxon>eudicotyledons</taxon>
        <taxon>Gunneridae</taxon>
        <taxon>Pentapetalae</taxon>
        <taxon>rosids</taxon>
        <taxon>fabids</taxon>
        <taxon>Rosales</taxon>
        <taxon>Moraceae</taxon>
        <taxon>Ficeae</taxon>
        <taxon>Ficus</taxon>
    </lineage>
</organism>
<proteinExistence type="predicted"/>
<name>A0AA88EDB3_FICCA</name>
<comment type="caution">
    <text evidence="1">The sequence shown here is derived from an EMBL/GenBank/DDBJ whole genome shotgun (WGS) entry which is preliminary data.</text>
</comment>
<sequence length="90" mass="10350">MELTQAWAPRNRQVARNSWRCAGARMCVGLALVRAHRRTWSYWDAPHQIQHVSRFADASAKTCLLGRTLCIRDPGLLMRQSDCQECAWHA</sequence>
<dbReference type="AlphaFoldDB" id="A0AA88EDB3"/>
<protein>
    <submittedName>
        <fullName evidence="1">Uncharacterized protein</fullName>
    </submittedName>
</protein>
<evidence type="ECO:0000313" key="2">
    <source>
        <dbReference type="Proteomes" id="UP001187192"/>
    </source>
</evidence>
<accession>A0AA88EDB3</accession>